<accession>A0A0M9VN26</accession>
<dbReference type="GO" id="GO:1901605">
    <property type="term" value="P:alpha-amino acid metabolic process"/>
    <property type="evidence" value="ECO:0007669"/>
    <property type="project" value="TreeGrafter"/>
</dbReference>
<evidence type="ECO:0000313" key="8">
    <source>
        <dbReference type="Proteomes" id="UP000037751"/>
    </source>
</evidence>
<evidence type="ECO:0000256" key="5">
    <source>
        <dbReference type="ARBA" id="ARBA00022898"/>
    </source>
</evidence>
<evidence type="ECO:0000259" key="6">
    <source>
        <dbReference type="Pfam" id="PF00155"/>
    </source>
</evidence>
<dbReference type="RefSeq" id="XP_017990264.1">
    <property type="nucleotide sequence ID" value="XM_018134870.1"/>
</dbReference>
<reference evidence="7 8" key="1">
    <citation type="submission" date="2015-07" db="EMBL/GenBank/DDBJ databases">
        <title>Draft Genome Sequence of Malassezia furfur CBS1878 and Malassezia pachydermatis CBS1879.</title>
        <authorList>
            <person name="Triana S."/>
            <person name="Ohm R."/>
            <person name="Gonzalez A."/>
            <person name="DeCock H."/>
            <person name="Restrepo S."/>
            <person name="Celis A."/>
        </authorList>
    </citation>
    <scope>NUCLEOTIDE SEQUENCE [LARGE SCALE GENOMIC DNA]</scope>
    <source>
        <strain evidence="7 8">CBS 1879</strain>
    </source>
</reference>
<dbReference type="InterPro" id="IPR015421">
    <property type="entry name" value="PyrdxlP-dep_Trfase_major"/>
</dbReference>
<dbReference type="SUPFAM" id="SSF53383">
    <property type="entry name" value="PLP-dependent transferases"/>
    <property type="match status" value="1"/>
</dbReference>
<dbReference type="Proteomes" id="UP000037751">
    <property type="component" value="Unassembled WGS sequence"/>
</dbReference>
<evidence type="ECO:0000256" key="2">
    <source>
        <dbReference type="ARBA" id="ARBA00007441"/>
    </source>
</evidence>
<comment type="similarity">
    <text evidence="2">Belongs to the class-I pyridoxal-phosphate-dependent aminotransferase family.</text>
</comment>
<proteinExistence type="inferred from homology"/>
<keyword evidence="8" id="KW-1185">Reference proteome</keyword>
<evidence type="ECO:0000256" key="4">
    <source>
        <dbReference type="ARBA" id="ARBA00022679"/>
    </source>
</evidence>
<dbReference type="OrthoDB" id="691673at2759"/>
<dbReference type="VEuPathDB" id="FungiDB:Malapachy_0348"/>
<dbReference type="PANTHER" id="PTHR42790:SF19">
    <property type="entry name" value="KYNURENINE_ALPHA-AMINOADIPATE AMINOTRANSFERASE, MITOCHONDRIAL"/>
    <property type="match status" value="1"/>
</dbReference>
<keyword evidence="3 7" id="KW-0032">Aminotransferase</keyword>
<evidence type="ECO:0000256" key="1">
    <source>
        <dbReference type="ARBA" id="ARBA00001933"/>
    </source>
</evidence>
<protein>
    <submittedName>
        <fullName evidence="7">Aromatic amino acid aminotransferase</fullName>
    </submittedName>
</protein>
<dbReference type="Pfam" id="PF00155">
    <property type="entry name" value="Aminotran_1_2"/>
    <property type="match status" value="1"/>
</dbReference>
<dbReference type="InterPro" id="IPR004839">
    <property type="entry name" value="Aminotransferase_I/II_large"/>
</dbReference>
<comment type="cofactor">
    <cofactor evidence="1">
        <name>pyridoxal 5'-phosphate</name>
        <dbReference type="ChEBI" id="CHEBI:597326"/>
    </cofactor>
</comment>
<dbReference type="GO" id="GO:0008483">
    <property type="term" value="F:transaminase activity"/>
    <property type="evidence" value="ECO:0007669"/>
    <property type="project" value="UniProtKB-KW"/>
</dbReference>
<dbReference type="GO" id="GO:0030170">
    <property type="term" value="F:pyridoxal phosphate binding"/>
    <property type="evidence" value="ECO:0007669"/>
    <property type="project" value="InterPro"/>
</dbReference>
<dbReference type="STRING" id="77020.A0A0M9VN26"/>
<dbReference type="GeneID" id="28726745"/>
<dbReference type="AlphaFoldDB" id="A0A0M9VN26"/>
<sequence length="475" mass="52013">MPLDYGRIISQATQRRPKPAIRSLLELESRPGMISFLAGKPNPNGFPFESMTVKLKPSAVMSTDPATNEPIELKIDGDDLERVLQYSITTGEPVFHETIDAILSAVHHRTRGDGTPAGEFSMAIGTGSQDLLAKASFALFDEGDVVLVESPMYPGLLPDFASRGVRTVNIEQDSEGISDKTLEDTLANWKTTPATADLPFPKAVYTVPCGGNPSGTTASADRKRAILKLAREYNLLILEDDPYYYIAFEGLGEDPVTRPRIPSYFALENEEADKWGYGYVLRFESFSKIMSAGMRLGFAVGPTPLIQAIAVYTATSNLHTSAPIQALAGLLLKHWGVSGFLHHVDAVSKMYEHRRDVFGSKLDAILGRGTDGQPAVASWNTPVAGMFFWIKLHLPPTPEAPEGDSFEVIKTKAVEENVLAVPGNSFFSDQRSTPYMRVSFSLIGEEDMEEGLRRIRRAVEAAWKDAGYDAIPPLV</sequence>
<keyword evidence="5" id="KW-0663">Pyridoxal phosphate</keyword>
<dbReference type="InterPro" id="IPR050859">
    <property type="entry name" value="Class-I_PLP-dep_aminotransf"/>
</dbReference>
<dbReference type="EMBL" id="LGAV01000010">
    <property type="protein sequence ID" value="KOS12632.1"/>
    <property type="molecule type" value="Genomic_DNA"/>
</dbReference>
<dbReference type="InterPro" id="IPR015424">
    <property type="entry name" value="PyrdxlP-dep_Trfase"/>
</dbReference>
<dbReference type="Gene3D" id="3.40.640.10">
    <property type="entry name" value="Type I PLP-dependent aspartate aminotransferase-like (Major domain)"/>
    <property type="match status" value="1"/>
</dbReference>
<evidence type="ECO:0000256" key="3">
    <source>
        <dbReference type="ARBA" id="ARBA00022576"/>
    </source>
</evidence>
<keyword evidence="4 7" id="KW-0808">Transferase</keyword>
<name>A0A0M9VN26_9BASI</name>
<organism evidence="7 8">
    <name type="scientific">Malassezia pachydermatis</name>
    <dbReference type="NCBI Taxonomy" id="77020"/>
    <lineage>
        <taxon>Eukaryota</taxon>
        <taxon>Fungi</taxon>
        <taxon>Dikarya</taxon>
        <taxon>Basidiomycota</taxon>
        <taxon>Ustilaginomycotina</taxon>
        <taxon>Malasseziomycetes</taxon>
        <taxon>Malasseziales</taxon>
        <taxon>Malasseziaceae</taxon>
        <taxon>Malassezia</taxon>
    </lineage>
</organism>
<gene>
    <name evidence="7" type="ORF">Malapachy_0348</name>
</gene>
<dbReference type="CDD" id="cd00609">
    <property type="entry name" value="AAT_like"/>
    <property type="match status" value="1"/>
</dbReference>
<evidence type="ECO:0000313" key="7">
    <source>
        <dbReference type="EMBL" id="KOS12632.1"/>
    </source>
</evidence>
<comment type="caution">
    <text evidence="7">The sequence shown here is derived from an EMBL/GenBank/DDBJ whole genome shotgun (WGS) entry which is preliminary data.</text>
</comment>
<dbReference type="PANTHER" id="PTHR42790">
    <property type="entry name" value="AMINOTRANSFERASE"/>
    <property type="match status" value="1"/>
</dbReference>
<feature type="domain" description="Aminotransferase class I/classII large" evidence="6">
    <location>
        <begin position="121"/>
        <end position="455"/>
    </location>
</feature>